<accession>A0A1F5UNJ7</accession>
<comment type="caution">
    <text evidence="2">The sequence shown here is derived from an EMBL/GenBank/DDBJ whole genome shotgun (WGS) entry which is preliminary data.</text>
</comment>
<gene>
    <name evidence="2" type="ORF">A2Z21_08015</name>
</gene>
<dbReference type="EMBL" id="MFGX01000130">
    <property type="protein sequence ID" value="OGF52717.1"/>
    <property type="molecule type" value="Genomic_DNA"/>
</dbReference>
<evidence type="ECO:0000256" key="1">
    <source>
        <dbReference type="SAM" id="SignalP"/>
    </source>
</evidence>
<reference evidence="2 3" key="1">
    <citation type="journal article" date="2016" name="Nat. Commun.">
        <title>Thousands of microbial genomes shed light on interconnected biogeochemical processes in an aquifer system.</title>
        <authorList>
            <person name="Anantharaman K."/>
            <person name="Brown C.T."/>
            <person name="Hug L.A."/>
            <person name="Sharon I."/>
            <person name="Castelle C.J."/>
            <person name="Probst A.J."/>
            <person name="Thomas B.C."/>
            <person name="Singh A."/>
            <person name="Wilkins M.J."/>
            <person name="Karaoz U."/>
            <person name="Brodie E.L."/>
            <person name="Williams K.H."/>
            <person name="Hubbard S.S."/>
            <person name="Banfield J.F."/>
        </authorList>
    </citation>
    <scope>NUCLEOTIDE SEQUENCE [LARGE SCALE GENOMIC DNA]</scope>
    <source>
        <strain evidence="3">RBG_16_55_9</strain>
    </source>
</reference>
<dbReference type="Proteomes" id="UP000179157">
    <property type="component" value="Unassembled WGS sequence"/>
</dbReference>
<feature type="chain" id="PRO_5009521687" description="Outer membrane protein beta-barrel domain-containing protein" evidence="1">
    <location>
        <begin position="25"/>
        <end position="185"/>
    </location>
</feature>
<evidence type="ECO:0000313" key="2">
    <source>
        <dbReference type="EMBL" id="OGF52717.1"/>
    </source>
</evidence>
<feature type="signal peptide" evidence="1">
    <location>
        <begin position="1"/>
        <end position="24"/>
    </location>
</feature>
<dbReference type="AlphaFoldDB" id="A0A1F5UNJ7"/>
<protein>
    <recommendedName>
        <fullName evidence="4">Outer membrane protein beta-barrel domain-containing protein</fullName>
    </recommendedName>
</protein>
<keyword evidence="1" id="KW-0732">Signal</keyword>
<sequence length="185" mass="19457">MTRGAVVAATGFVVVLLFSLNAQAVEFSLGGEFTHGIGVQNVLIVHSGPFGVHIGGGLDSQGIEGREFQSAVFGAYGSFLLKYYIAFDGFPLSMYIGAGFVGAIIDMNATAENEIVALVNGAEIGQQVVAGLELGAPNRLVALYAGLTYVDIPELPMTLFGQTTHVPIAARGITFHMGARLDFRF</sequence>
<organism evidence="2 3">
    <name type="scientific">Fraserbacteria sp. (strain RBG_16_55_9)</name>
    <dbReference type="NCBI Taxonomy" id="1817864"/>
    <lineage>
        <taxon>Bacteria</taxon>
        <taxon>Candidatus Fraseribacteriota</taxon>
    </lineage>
</organism>
<evidence type="ECO:0008006" key="4">
    <source>
        <dbReference type="Google" id="ProtNLM"/>
    </source>
</evidence>
<proteinExistence type="predicted"/>
<evidence type="ECO:0000313" key="3">
    <source>
        <dbReference type="Proteomes" id="UP000179157"/>
    </source>
</evidence>
<name>A0A1F5UNJ7_FRAXR</name>